<name>A0A9P1GJE3_9DINO</name>
<dbReference type="PROSITE" id="PS50011">
    <property type="entry name" value="PROTEIN_KINASE_DOM"/>
    <property type="match status" value="1"/>
</dbReference>
<organism evidence="13">
    <name type="scientific">Cladocopium goreaui</name>
    <dbReference type="NCBI Taxonomy" id="2562237"/>
    <lineage>
        <taxon>Eukaryota</taxon>
        <taxon>Sar</taxon>
        <taxon>Alveolata</taxon>
        <taxon>Dinophyceae</taxon>
        <taxon>Suessiales</taxon>
        <taxon>Symbiodiniaceae</taxon>
        <taxon>Cladocopium</taxon>
    </lineage>
</organism>
<evidence type="ECO:0000256" key="5">
    <source>
        <dbReference type="ARBA" id="ARBA00022840"/>
    </source>
</evidence>
<feature type="cross-link" description="Glycyl lysine isopeptide (Lys-Gly) (interchain with G-Cter in SUMO2)" evidence="8">
    <location>
        <position position="311"/>
    </location>
</feature>
<dbReference type="OrthoDB" id="377346at2759"/>
<dbReference type="InterPro" id="IPR008271">
    <property type="entry name" value="Ser/Thr_kinase_AS"/>
</dbReference>
<evidence type="ECO:0000256" key="1">
    <source>
        <dbReference type="ARBA" id="ARBA00022527"/>
    </source>
</evidence>
<evidence type="ECO:0000256" key="7">
    <source>
        <dbReference type="PIRSR" id="PIRSR630616-2"/>
    </source>
</evidence>
<dbReference type="InterPro" id="IPR017441">
    <property type="entry name" value="Protein_kinase_ATP_BS"/>
</dbReference>
<gene>
    <name evidence="13" type="ORF">C1SCF055_LOCUS40076</name>
</gene>
<evidence type="ECO:0000256" key="11">
    <source>
        <dbReference type="SAM" id="MobiDB-lite"/>
    </source>
</evidence>
<feature type="binding site" evidence="7">
    <location>
        <position position="326"/>
    </location>
    <ligand>
        <name>ATP</name>
        <dbReference type="ChEBI" id="CHEBI:30616"/>
    </ligand>
</feature>
<dbReference type="Proteomes" id="UP001152797">
    <property type="component" value="Unassembled WGS sequence"/>
</dbReference>
<dbReference type="AlphaFoldDB" id="A0A9P1GJE3"/>
<feature type="region of interest" description="Disordered" evidence="11">
    <location>
        <begin position="441"/>
        <end position="499"/>
    </location>
</feature>
<feature type="compositionally biased region" description="Low complexity" evidence="11">
    <location>
        <begin position="125"/>
        <end position="139"/>
    </location>
</feature>
<feature type="domain" description="Protein kinase" evidence="12">
    <location>
        <begin position="181"/>
        <end position="454"/>
    </location>
</feature>
<proteinExistence type="inferred from homology"/>
<evidence type="ECO:0000256" key="9">
    <source>
        <dbReference type="PROSITE-ProRule" id="PRU10141"/>
    </source>
</evidence>
<evidence type="ECO:0000256" key="8">
    <source>
        <dbReference type="PIRSR" id="PIRSR630616-3"/>
    </source>
</evidence>
<keyword evidence="1 10" id="KW-0723">Serine/threonine-protein kinase</keyword>
<reference evidence="14 15" key="2">
    <citation type="submission" date="2024-05" db="EMBL/GenBank/DDBJ databases">
        <authorList>
            <person name="Chen Y."/>
            <person name="Shah S."/>
            <person name="Dougan E. K."/>
            <person name="Thang M."/>
            <person name="Chan C."/>
        </authorList>
    </citation>
    <scope>NUCLEOTIDE SEQUENCE [LARGE SCALE GENOMIC DNA]</scope>
</reference>
<comment type="caution">
    <text evidence="13">The sequence shown here is derived from an EMBL/GenBank/DDBJ whole genome shotgun (WGS) entry which is preliminary data.</text>
</comment>
<dbReference type="InterPro" id="IPR000719">
    <property type="entry name" value="Prot_kinase_dom"/>
</dbReference>
<keyword evidence="2" id="KW-0808">Transferase</keyword>
<keyword evidence="3 7" id="KW-0547">Nucleotide-binding</keyword>
<evidence type="ECO:0000256" key="6">
    <source>
        <dbReference type="PIRSR" id="PIRSR630616-1"/>
    </source>
</evidence>
<dbReference type="PROSITE" id="PS00108">
    <property type="entry name" value="PROTEIN_KINASE_ST"/>
    <property type="match status" value="1"/>
</dbReference>
<feature type="compositionally biased region" description="Low complexity" evidence="11">
    <location>
        <begin position="76"/>
        <end position="87"/>
    </location>
</feature>
<dbReference type="InterPro" id="IPR011009">
    <property type="entry name" value="Kinase-like_dom_sf"/>
</dbReference>
<keyword evidence="4 14" id="KW-0418">Kinase</keyword>
<keyword evidence="15" id="KW-1185">Reference proteome</keyword>
<dbReference type="PROSITE" id="PS00107">
    <property type="entry name" value="PROTEIN_KINASE_ATP"/>
    <property type="match status" value="1"/>
</dbReference>
<dbReference type="Gene3D" id="1.10.510.10">
    <property type="entry name" value="Transferase(Phosphotransferase) domain 1"/>
    <property type="match status" value="1"/>
</dbReference>
<dbReference type="SMART" id="SM00220">
    <property type="entry name" value="S_TKc"/>
    <property type="match status" value="1"/>
</dbReference>
<evidence type="ECO:0000313" key="13">
    <source>
        <dbReference type="EMBL" id="CAI4015238.1"/>
    </source>
</evidence>
<dbReference type="GO" id="GO:0004674">
    <property type="term" value="F:protein serine/threonine kinase activity"/>
    <property type="evidence" value="ECO:0007669"/>
    <property type="project" value="UniProtKB-KW"/>
</dbReference>
<evidence type="ECO:0000313" key="15">
    <source>
        <dbReference type="Proteomes" id="UP001152797"/>
    </source>
</evidence>
<reference evidence="13" key="1">
    <citation type="submission" date="2022-10" db="EMBL/GenBank/DDBJ databases">
        <authorList>
            <person name="Chen Y."/>
            <person name="Dougan E. K."/>
            <person name="Chan C."/>
            <person name="Rhodes N."/>
            <person name="Thang M."/>
        </authorList>
    </citation>
    <scope>NUCLEOTIDE SEQUENCE</scope>
</reference>
<dbReference type="EMBL" id="CAMXCT020006521">
    <property type="protein sequence ID" value="CAL1168613.1"/>
    <property type="molecule type" value="Genomic_DNA"/>
</dbReference>
<evidence type="ECO:0000313" key="14">
    <source>
        <dbReference type="EMBL" id="CAL4802550.1"/>
    </source>
</evidence>
<protein>
    <submittedName>
        <fullName evidence="14">Spindle assembly checkpoint kinase (Auror a kinase)</fullName>
    </submittedName>
</protein>
<feature type="compositionally biased region" description="Polar residues" evidence="11">
    <location>
        <begin position="102"/>
        <end position="114"/>
    </location>
</feature>
<dbReference type="InterPro" id="IPR030616">
    <property type="entry name" value="Aur-like"/>
</dbReference>
<dbReference type="EMBL" id="CAMXCT010006521">
    <property type="protein sequence ID" value="CAI4015238.1"/>
    <property type="molecule type" value="Genomic_DNA"/>
</dbReference>
<comment type="similarity">
    <text evidence="10">Belongs to the protein kinase superfamily.</text>
</comment>
<evidence type="ECO:0000259" key="12">
    <source>
        <dbReference type="PROSITE" id="PS50011"/>
    </source>
</evidence>
<evidence type="ECO:0000256" key="2">
    <source>
        <dbReference type="ARBA" id="ARBA00022679"/>
    </source>
</evidence>
<feature type="region of interest" description="Disordered" evidence="11">
    <location>
        <begin position="67"/>
        <end position="170"/>
    </location>
</feature>
<accession>A0A9P1GJE3</accession>
<dbReference type="PANTHER" id="PTHR24350">
    <property type="entry name" value="SERINE/THREONINE-PROTEIN KINASE IAL-RELATED"/>
    <property type="match status" value="1"/>
</dbReference>
<keyword evidence="5 7" id="KW-0067">ATP-binding</keyword>
<dbReference type="Pfam" id="PF00069">
    <property type="entry name" value="Pkinase"/>
    <property type="match status" value="1"/>
</dbReference>
<evidence type="ECO:0000256" key="10">
    <source>
        <dbReference type="RuleBase" id="RU000304"/>
    </source>
</evidence>
<dbReference type="GO" id="GO:0005524">
    <property type="term" value="F:ATP binding"/>
    <property type="evidence" value="ECO:0007669"/>
    <property type="project" value="UniProtKB-UniRule"/>
</dbReference>
<feature type="active site" description="Proton acceptor" evidence="6">
    <location>
        <position position="309"/>
    </location>
</feature>
<sequence length="499" mass="53544">MQRVGPQLRVLPGPPGALVGVPGAPAVLPGAVAYPYAQCPMAQAQQAAAMRAAQQAMAQAATLPAPSLPMHRAANSPMPMSPSLSRRSPPRTRTAHSPPPQVASQRKLQASSVTAPPGKAAWQRPSMAAPAGPPQAAMPCGHHSPPSPPAQVQRPARPAEPPSMHCAPSLPSSWHAQFELDIQTPLVGSGAFAQVLRAKERKTGVIWAVKVLSKPAFACRGIESQIWAELSALKRCAEDPQGRGRRVAQLLEAVDENDIVYLRLALCTCDLQQVMDCRGRLQETDGRFWAAQLMEGLQDLHSLNILHRDIKPSNLLLDDSNLRITDFGWCCDLSDCPRALAGTFQYMAPEVLKQEPQSAAVDLWSAGVTLIQLLTGHHLIPGPVSGVSHVDPQRSTTIKVAMLLKEISRCCPLGDASRPQFLSEICWGFLRQLVEPTARRRANANTAMARDDRAGARSASMSVPPWPPTQGQEIGEETGGMDLEVSGDSGDWAQPEVGK</sequence>
<feature type="binding site" evidence="7 9">
    <location>
        <position position="210"/>
    </location>
    <ligand>
        <name>ATP</name>
        <dbReference type="ChEBI" id="CHEBI:30616"/>
    </ligand>
</feature>
<dbReference type="SUPFAM" id="SSF56112">
    <property type="entry name" value="Protein kinase-like (PK-like)"/>
    <property type="match status" value="1"/>
</dbReference>
<dbReference type="EMBL" id="CAMXCT030006521">
    <property type="protein sequence ID" value="CAL4802550.1"/>
    <property type="molecule type" value="Genomic_DNA"/>
</dbReference>
<evidence type="ECO:0000256" key="4">
    <source>
        <dbReference type="ARBA" id="ARBA00022777"/>
    </source>
</evidence>
<evidence type="ECO:0000256" key="3">
    <source>
        <dbReference type="ARBA" id="ARBA00022741"/>
    </source>
</evidence>